<evidence type="ECO:0000313" key="2">
    <source>
        <dbReference type="Proteomes" id="UP000679690"/>
    </source>
</evidence>
<dbReference type="InterPro" id="IPR034660">
    <property type="entry name" value="DinB/YfiT-like"/>
</dbReference>
<dbReference type="EMBL" id="JAGFNS010000026">
    <property type="protein sequence ID" value="MBO3742165.1"/>
    <property type="molecule type" value="Genomic_DNA"/>
</dbReference>
<sequence length="173" mass="19268">MLDDAPIVFPSPTAPAAGRAEVFVRYLDYFRESLLSKVSALPEAELRTSRLPSGWTPLELVKHLRFVELRWIEWGFQGRDVGDPWGDRRDDRWHVEPSETLTHLTAALRAQGEHTTAVITGSDLTVAGQPGPRWDGADPATLERVLFHLLQEYARHLGHLDIVAELAGGPTGE</sequence>
<gene>
    <name evidence="1" type="ORF">J5X75_32140</name>
</gene>
<dbReference type="Pfam" id="PF04978">
    <property type="entry name" value="MST"/>
    <property type="match status" value="1"/>
</dbReference>
<name>A0ABS3UUD3_9ACTN</name>
<dbReference type="SUPFAM" id="SSF109854">
    <property type="entry name" value="DinB/YfiT-like putative metalloenzymes"/>
    <property type="match status" value="1"/>
</dbReference>
<proteinExistence type="predicted"/>
<reference evidence="1 2" key="1">
    <citation type="submission" date="2021-03" db="EMBL/GenBank/DDBJ databases">
        <title>Actinoplanes flavus sp. nov., a novel actinomycete isolated from Coconut Palm rhizosphere soil.</title>
        <authorList>
            <person name="Luo X."/>
        </authorList>
    </citation>
    <scope>NUCLEOTIDE SEQUENCE [LARGE SCALE GENOMIC DNA]</scope>
    <source>
        <strain evidence="1 2">NEAU-H7</strain>
    </source>
</reference>
<accession>A0ABS3UUD3</accession>
<dbReference type="RefSeq" id="WP_208471359.1">
    <property type="nucleotide sequence ID" value="NZ_JAGFNS010000026.1"/>
</dbReference>
<dbReference type="Gene3D" id="1.20.120.450">
    <property type="entry name" value="dinb family like domain"/>
    <property type="match status" value="1"/>
</dbReference>
<protein>
    <submittedName>
        <fullName evidence="1">DUF664 domain-containing protein</fullName>
    </submittedName>
</protein>
<evidence type="ECO:0000313" key="1">
    <source>
        <dbReference type="EMBL" id="MBO3742165.1"/>
    </source>
</evidence>
<dbReference type="InterPro" id="IPR007061">
    <property type="entry name" value="MST-like"/>
</dbReference>
<dbReference type="Proteomes" id="UP000679690">
    <property type="component" value="Unassembled WGS sequence"/>
</dbReference>
<comment type="caution">
    <text evidence="1">The sequence shown here is derived from an EMBL/GenBank/DDBJ whole genome shotgun (WGS) entry which is preliminary data.</text>
</comment>
<organism evidence="1 2">
    <name type="scientific">Actinoplanes flavus</name>
    <dbReference type="NCBI Taxonomy" id="2820290"/>
    <lineage>
        <taxon>Bacteria</taxon>
        <taxon>Bacillati</taxon>
        <taxon>Actinomycetota</taxon>
        <taxon>Actinomycetes</taxon>
        <taxon>Micromonosporales</taxon>
        <taxon>Micromonosporaceae</taxon>
        <taxon>Actinoplanes</taxon>
    </lineage>
</organism>
<keyword evidence="2" id="KW-1185">Reference proteome</keyword>